<protein>
    <submittedName>
        <fullName evidence="4">FAD binding domain protein</fullName>
    </submittedName>
</protein>
<evidence type="ECO:0000313" key="4">
    <source>
        <dbReference type="EMBL" id="KAJ5204351.1"/>
    </source>
</evidence>
<proteinExistence type="inferred from homology"/>
<sequence>MKFATTHNIRFIVRNTGHDYIGKSTGAGALSVWMHNLNNIEVKDYKDKHYKGKAAKLGAGVQGIEAYRAADAHGLRILSGACPSVGVSGGYSQGGGHSMLSSRYGLGADQVLEWEVIDGTGRFLVATREQNSDLYWALSGGGGGTYGVVWSMTSKAHRGGPVSGLNLTILAKDNSEDLFYKALELYNSHLPTIVDQGIMSMASISNTSFKISPMTAPDIPVQKLESITQPLRDGLDRLRVKYSFHMEQFESYLDEFEAMMRSVSVGVAQYGSWLIPRSVVQEKNNELTDAIRHIVSNGGNISLNGLTASKKVSGDVYNAVLPAWRNTLIHAYLKTRWEFNEPKKMLANQNKMTHDFVPQLQQLAPQSGAYLNEADFRQPDWKTAFYGENYEALRQIKAKYDPHSIFYGLTAVGSDEWTVSPGGRMCRA</sequence>
<dbReference type="Proteomes" id="UP001150904">
    <property type="component" value="Unassembled WGS sequence"/>
</dbReference>
<dbReference type="PANTHER" id="PTHR13878">
    <property type="entry name" value="GULONOLACTONE OXIDASE"/>
    <property type="match status" value="1"/>
</dbReference>
<dbReference type="Pfam" id="PF01565">
    <property type="entry name" value="FAD_binding_4"/>
    <property type="match status" value="1"/>
</dbReference>
<feature type="domain" description="FAD-binding PCMH-type" evidence="3">
    <location>
        <begin position="1"/>
        <end position="159"/>
    </location>
</feature>
<name>A0A9W9T072_9EURO</name>
<comment type="similarity">
    <text evidence="1">Belongs to the oxygen-dependent FAD-linked oxidoreductase family.</text>
</comment>
<dbReference type="InterPro" id="IPR012951">
    <property type="entry name" value="BBE"/>
</dbReference>
<dbReference type="OrthoDB" id="9983560at2759"/>
<dbReference type="InterPro" id="IPR036318">
    <property type="entry name" value="FAD-bd_PCMH-like_sf"/>
</dbReference>
<evidence type="ECO:0000256" key="2">
    <source>
        <dbReference type="ARBA" id="ARBA00023002"/>
    </source>
</evidence>
<evidence type="ECO:0000256" key="1">
    <source>
        <dbReference type="ARBA" id="ARBA00005466"/>
    </source>
</evidence>
<gene>
    <name evidence="4" type="ORF">N7498_005230</name>
</gene>
<dbReference type="InterPro" id="IPR006094">
    <property type="entry name" value="Oxid_FAD_bind_N"/>
</dbReference>
<dbReference type="InterPro" id="IPR050432">
    <property type="entry name" value="FAD-linked_Oxidoreductases_BP"/>
</dbReference>
<dbReference type="PROSITE" id="PS51387">
    <property type="entry name" value="FAD_PCMH"/>
    <property type="match status" value="1"/>
</dbReference>
<reference evidence="4" key="2">
    <citation type="journal article" date="2023" name="IMA Fungus">
        <title>Comparative genomic study of the Penicillium genus elucidates a diverse pangenome and 15 lateral gene transfer events.</title>
        <authorList>
            <person name="Petersen C."/>
            <person name="Sorensen T."/>
            <person name="Nielsen M.R."/>
            <person name="Sondergaard T.E."/>
            <person name="Sorensen J.L."/>
            <person name="Fitzpatrick D.A."/>
            <person name="Frisvad J.C."/>
            <person name="Nielsen K.L."/>
        </authorList>
    </citation>
    <scope>NUCLEOTIDE SEQUENCE</scope>
    <source>
        <strain evidence="4">IBT 15544</strain>
    </source>
</reference>
<organism evidence="4 5">
    <name type="scientific">Penicillium cinerascens</name>
    <dbReference type="NCBI Taxonomy" id="70096"/>
    <lineage>
        <taxon>Eukaryota</taxon>
        <taxon>Fungi</taxon>
        <taxon>Dikarya</taxon>
        <taxon>Ascomycota</taxon>
        <taxon>Pezizomycotina</taxon>
        <taxon>Eurotiomycetes</taxon>
        <taxon>Eurotiomycetidae</taxon>
        <taxon>Eurotiales</taxon>
        <taxon>Aspergillaceae</taxon>
        <taxon>Penicillium</taxon>
    </lineage>
</organism>
<dbReference type="AlphaFoldDB" id="A0A9W9T072"/>
<dbReference type="InterPro" id="IPR016169">
    <property type="entry name" value="FAD-bd_PCMH_sub2"/>
</dbReference>
<dbReference type="SUPFAM" id="SSF56176">
    <property type="entry name" value="FAD-binding/transporter-associated domain-like"/>
    <property type="match status" value="1"/>
</dbReference>
<dbReference type="RefSeq" id="XP_058308830.1">
    <property type="nucleotide sequence ID" value="XM_058452292.1"/>
</dbReference>
<accession>A0A9W9T072</accession>
<dbReference type="GO" id="GO:0016491">
    <property type="term" value="F:oxidoreductase activity"/>
    <property type="evidence" value="ECO:0007669"/>
    <property type="project" value="UniProtKB-KW"/>
</dbReference>
<evidence type="ECO:0000259" key="3">
    <source>
        <dbReference type="PROSITE" id="PS51387"/>
    </source>
</evidence>
<dbReference type="PANTHER" id="PTHR13878:SF91">
    <property type="entry name" value="FAD BINDING DOMAIN PROTEIN (AFU_ORTHOLOGUE AFUA_6G12070)-RELATED"/>
    <property type="match status" value="1"/>
</dbReference>
<reference evidence="4" key="1">
    <citation type="submission" date="2022-12" db="EMBL/GenBank/DDBJ databases">
        <authorList>
            <person name="Petersen C."/>
        </authorList>
    </citation>
    <scope>NUCLEOTIDE SEQUENCE</scope>
    <source>
        <strain evidence="4">IBT 15544</strain>
    </source>
</reference>
<dbReference type="Gene3D" id="3.30.465.10">
    <property type="match status" value="2"/>
</dbReference>
<dbReference type="EMBL" id="JAPQKR010000012">
    <property type="protein sequence ID" value="KAJ5204351.1"/>
    <property type="molecule type" value="Genomic_DNA"/>
</dbReference>
<keyword evidence="5" id="KW-1185">Reference proteome</keyword>
<dbReference type="InterPro" id="IPR016166">
    <property type="entry name" value="FAD-bd_PCMH"/>
</dbReference>
<dbReference type="GeneID" id="83179593"/>
<comment type="caution">
    <text evidence="4">The sequence shown here is derived from an EMBL/GenBank/DDBJ whole genome shotgun (WGS) entry which is preliminary data.</text>
</comment>
<keyword evidence="2" id="KW-0560">Oxidoreductase</keyword>
<dbReference type="Pfam" id="PF08031">
    <property type="entry name" value="BBE"/>
    <property type="match status" value="1"/>
</dbReference>
<evidence type="ECO:0000313" key="5">
    <source>
        <dbReference type="Proteomes" id="UP001150904"/>
    </source>
</evidence>
<dbReference type="GO" id="GO:0071949">
    <property type="term" value="F:FAD binding"/>
    <property type="evidence" value="ECO:0007669"/>
    <property type="project" value="InterPro"/>
</dbReference>